<organism evidence="1 2">
    <name type="scientific">Ancylostoma duodenale</name>
    <dbReference type="NCBI Taxonomy" id="51022"/>
    <lineage>
        <taxon>Eukaryota</taxon>
        <taxon>Metazoa</taxon>
        <taxon>Ecdysozoa</taxon>
        <taxon>Nematoda</taxon>
        <taxon>Chromadorea</taxon>
        <taxon>Rhabditida</taxon>
        <taxon>Rhabditina</taxon>
        <taxon>Rhabditomorpha</taxon>
        <taxon>Strongyloidea</taxon>
        <taxon>Ancylostomatidae</taxon>
        <taxon>Ancylostomatinae</taxon>
        <taxon>Ancylostoma</taxon>
    </lineage>
</organism>
<name>A0A0C2GTJ2_9BILA</name>
<reference evidence="1 2" key="1">
    <citation type="submission" date="2013-12" db="EMBL/GenBank/DDBJ databases">
        <title>Draft genome of the parsitic nematode Ancylostoma duodenale.</title>
        <authorList>
            <person name="Mitreva M."/>
        </authorList>
    </citation>
    <scope>NUCLEOTIDE SEQUENCE [LARGE SCALE GENOMIC DNA]</scope>
    <source>
        <strain evidence="1 2">Zhejiang</strain>
    </source>
</reference>
<keyword evidence="2" id="KW-1185">Reference proteome</keyword>
<dbReference type="EMBL" id="KN727976">
    <property type="protein sequence ID" value="KIH64600.1"/>
    <property type="molecule type" value="Genomic_DNA"/>
</dbReference>
<gene>
    <name evidence="1" type="ORF">ANCDUO_05087</name>
</gene>
<evidence type="ECO:0000313" key="2">
    <source>
        <dbReference type="Proteomes" id="UP000054047"/>
    </source>
</evidence>
<sequence>MEDARAARTGQRWEVVNMEPGHGRKQPGIPKCAVIKPGWAVNSVWWAMLRASGERIAFGRAAISVRAASDHRAARARGDRPHGIRCRLARHECLSK</sequence>
<dbReference type="AlphaFoldDB" id="A0A0C2GTJ2"/>
<proteinExistence type="predicted"/>
<dbReference type="Proteomes" id="UP000054047">
    <property type="component" value="Unassembled WGS sequence"/>
</dbReference>
<protein>
    <submittedName>
        <fullName evidence="1">Uncharacterized protein</fullName>
    </submittedName>
</protein>
<evidence type="ECO:0000313" key="1">
    <source>
        <dbReference type="EMBL" id="KIH64600.1"/>
    </source>
</evidence>
<accession>A0A0C2GTJ2</accession>